<keyword evidence="5" id="KW-0812">Transmembrane</keyword>
<dbReference type="Pfam" id="PF03414">
    <property type="entry name" value="Glyco_transf_6"/>
    <property type="match status" value="1"/>
</dbReference>
<evidence type="ECO:0000256" key="7">
    <source>
        <dbReference type="ARBA" id="ARBA00022989"/>
    </source>
</evidence>
<feature type="binding site" evidence="10">
    <location>
        <position position="294"/>
    </location>
    <ligand>
        <name>an alpha-L-fucosyl-(1-&gt;2)-beta-D-galactosyl derivative</name>
        <dbReference type="ChEBI" id="CHEBI:140327"/>
    </ligand>
</feature>
<feature type="binding site" evidence="10">
    <location>
        <position position="364"/>
    </location>
    <ligand>
        <name>an alpha-L-fucosyl-(1-&gt;2)-beta-D-galactosyl derivative</name>
        <dbReference type="ChEBI" id="CHEBI:140327"/>
    </ligand>
</feature>
<feature type="binding site" evidence="10">
    <location>
        <begin position="182"/>
        <end position="184"/>
    </location>
    <ligand>
        <name>UDP-N-acetyl-alpha-D-galactosamine</name>
        <dbReference type="ChEBI" id="CHEBI:67138"/>
    </ligand>
</feature>
<evidence type="ECO:0000256" key="3">
    <source>
        <dbReference type="ARBA" id="ARBA00022676"/>
    </source>
</evidence>
<dbReference type="Gene3D" id="3.90.550.10">
    <property type="entry name" value="Spore Coat Polysaccharide Biosynthesis Protein SpsA, Chain A"/>
    <property type="match status" value="1"/>
</dbReference>
<dbReference type="SUPFAM" id="SSF53448">
    <property type="entry name" value="Nucleotide-diphospho-sugar transferases"/>
    <property type="match status" value="1"/>
</dbReference>
<evidence type="ECO:0000256" key="9">
    <source>
        <dbReference type="PIRSR" id="PIRSR605076-1"/>
    </source>
</evidence>
<evidence type="ECO:0000256" key="8">
    <source>
        <dbReference type="ARBA" id="ARBA00023136"/>
    </source>
</evidence>
<dbReference type="AlphaFoldDB" id="A0A9Q1FNS6"/>
<dbReference type="GO" id="GO:0031982">
    <property type="term" value="C:vesicle"/>
    <property type="evidence" value="ECO:0007669"/>
    <property type="project" value="TreeGrafter"/>
</dbReference>
<dbReference type="Proteomes" id="UP001152622">
    <property type="component" value="Chromosome 4"/>
</dbReference>
<feature type="binding site" evidence="11">
    <location>
        <position position="272"/>
    </location>
    <ligand>
        <name>Mn(2+)</name>
        <dbReference type="ChEBI" id="CHEBI:29035"/>
    </ligand>
</feature>
<dbReference type="GO" id="GO:0005794">
    <property type="term" value="C:Golgi apparatus"/>
    <property type="evidence" value="ECO:0007669"/>
    <property type="project" value="TreeGrafter"/>
</dbReference>
<evidence type="ECO:0000313" key="13">
    <source>
        <dbReference type="Proteomes" id="UP001152622"/>
    </source>
</evidence>
<evidence type="ECO:0000256" key="6">
    <source>
        <dbReference type="ARBA" id="ARBA00022968"/>
    </source>
</evidence>
<feature type="binding site" evidence="11">
    <location>
        <position position="274"/>
    </location>
    <ligand>
        <name>Mn(2+)</name>
        <dbReference type="ChEBI" id="CHEBI:29035"/>
    </ligand>
</feature>
<proteinExistence type="inferred from homology"/>
<dbReference type="FunFam" id="3.90.550.10:FF:000022">
    <property type="entry name" value="Histo-blood group ABO system transferase"/>
    <property type="match status" value="1"/>
</dbReference>
<feature type="binding site" evidence="10">
    <location>
        <position position="187"/>
    </location>
    <ligand>
        <name>UDP-N-acetyl-alpha-D-galactosamine</name>
        <dbReference type="ChEBI" id="CHEBI:67138"/>
    </ligand>
</feature>
<dbReference type="InterPro" id="IPR005076">
    <property type="entry name" value="Glyco_trans_6"/>
</dbReference>
<evidence type="ECO:0000256" key="11">
    <source>
        <dbReference type="PIRSR" id="PIRSR605076-3"/>
    </source>
</evidence>
<evidence type="ECO:0000256" key="5">
    <source>
        <dbReference type="ARBA" id="ARBA00022692"/>
    </source>
</evidence>
<name>A0A9Q1FNS6_SYNKA</name>
<dbReference type="OrthoDB" id="10013941at2759"/>
<keyword evidence="3" id="KW-0328">Glycosyltransferase</keyword>
<accession>A0A9Q1FNS6</accession>
<dbReference type="EMBL" id="JAINUF010000004">
    <property type="protein sequence ID" value="KAJ8363264.1"/>
    <property type="molecule type" value="Genomic_DNA"/>
</dbReference>
<organism evidence="12 13">
    <name type="scientific">Synaphobranchus kaupii</name>
    <name type="common">Kaup's arrowtooth eel</name>
    <dbReference type="NCBI Taxonomy" id="118154"/>
    <lineage>
        <taxon>Eukaryota</taxon>
        <taxon>Metazoa</taxon>
        <taxon>Chordata</taxon>
        <taxon>Craniata</taxon>
        <taxon>Vertebrata</taxon>
        <taxon>Euteleostomi</taxon>
        <taxon>Actinopterygii</taxon>
        <taxon>Neopterygii</taxon>
        <taxon>Teleostei</taxon>
        <taxon>Anguilliformes</taxon>
        <taxon>Synaphobranchidae</taxon>
        <taxon>Synaphobranchus</taxon>
    </lineage>
</organism>
<evidence type="ECO:0000256" key="2">
    <source>
        <dbReference type="ARBA" id="ARBA00010413"/>
    </source>
</evidence>
<evidence type="ECO:0000256" key="10">
    <source>
        <dbReference type="PIRSR" id="PIRSR605076-2"/>
    </source>
</evidence>
<evidence type="ECO:0000256" key="4">
    <source>
        <dbReference type="ARBA" id="ARBA00022679"/>
    </source>
</evidence>
<gene>
    <name evidence="12" type="ORF">SKAU_G00120950</name>
</gene>
<dbReference type="GO" id="GO:0016758">
    <property type="term" value="F:hexosyltransferase activity"/>
    <property type="evidence" value="ECO:0007669"/>
    <property type="project" value="InterPro"/>
</dbReference>
<comment type="subcellular location">
    <subcellularLocation>
        <location evidence="1">Membrane</location>
        <topology evidence="1">Single-pass type II membrane protein</topology>
    </subcellularLocation>
</comment>
<feature type="binding site" evidence="10">
    <location>
        <position position="387"/>
    </location>
    <ligand>
        <name>an alpha-L-fucosyl-(1-&gt;2)-beta-D-galactosyl derivative</name>
        <dbReference type="ChEBI" id="CHEBI:140327"/>
    </ligand>
</feature>
<comment type="similarity">
    <text evidence="2">Belongs to the glycosyltransferase 6 family.</text>
</comment>
<dbReference type="GO" id="GO:0046872">
    <property type="term" value="F:metal ion binding"/>
    <property type="evidence" value="ECO:0007669"/>
    <property type="project" value="UniProtKB-KW"/>
</dbReference>
<feature type="active site" description="Nucleophile" evidence="9">
    <location>
        <position position="364"/>
    </location>
</feature>
<comment type="caution">
    <text evidence="12">The sequence shown here is derived from an EMBL/GenBank/DDBJ whole genome shotgun (WGS) entry which is preliminary data.</text>
</comment>
<dbReference type="GO" id="GO:0005975">
    <property type="term" value="P:carbohydrate metabolic process"/>
    <property type="evidence" value="ECO:0007669"/>
    <property type="project" value="InterPro"/>
</dbReference>
<keyword evidence="7" id="KW-1133">Transmembrane helix</keyword>
<keyword evidence="4" id="KW-0808">Transferase</keyword>
<keyword evidence="8" id="KW-0472">Membrane</keyword>
<dbReference type="GO" id="GO:0016020">
    <property type="term" value="C:membrane"/>
    <property type="evidence" value="ECO:0007669"/>
    <property type="project" value="UniProtKB-SubCell"/>
</dbReference>
<feature type="binding site" evidence="10">
    <location>
        <begin position="272"/>
        <end position="274"/>
    </location>
    <ligand>
        <name>UDP-N-acetyl-alpha-D-galactosamine</name>
        <dbReference type="ChEBI" id="CHEBI:67138"/>
    </ligand>
</feature>
<dbReference type="CDD" id="cd02515">
    <property type="entry name" value="Glyco_transf_6"/>
    <property type="match status" value="1"/>
</dbReference>
<comment type="cofactor">
    <cofactor evidence="11">
        <name>Mn(2+)</name>
        <dbReference type="ChEBI" id="CHEBI:29035"/>
    </cofactor>
    <text evidence="11">Binds 1 Mn(2+) ion per subunit.</text>
</comment>
<keyword evidence="11" id="KW-0479">Metal-binding</keyword>
<dbReference type="PANTHER" id="PTHR10462">
    <property type="entry name" value="GLYCOSYLTRANSFERASE-RELATED"/>
    <property type="match status" value="1"/>
</dbReference>
<keyword evidence="11" id="KW-0464">Manganese</keyword>
<protein>
    <recommendedName>
        <fullName evidence="14">Globoside alpha-1,3-N-acetylgalactosaminyltransferase 1-like</fullName>
    </recommendedName>
</protein>
<dbReference type="PANTHER" id="PTHR10462:SF49">
    <property type="entry name" value="GLOBOSIDE ALPHA-1,3-N-ACETYLGALACTOSAMINYLTRANSFERASE 1"/>
    <property type="match status" value="1"/>
</dbReference>
<keyword evidence="13" id="KW-1185">Reference proteome</keyword>
<evidence type="ECO:0000313" key="12">
    <source>
        <dbReference type="EMBL" id="KAJ8363264.1"/>
    </source>
</evidence>
<keyword evidence="6" id="KW-0735">Signal-anchor</keyword>
<evidence type="ECO:0000256" key="1">
    <source>
        <dbReference type="ARBA" id="ARBA00004606"/>
    </source>
</evidence>
<evidence type="ECO:0008006" key="14">
    <source>
        <dbReference type="Google" id="ProtNLM"/>
    </source>
</evidence>
<reference evidence="12" key="1">
    <citation type="journal article" date="2023" name="Science">
        <title>Genome structures resolve the early diversification of teleost fishes.</title>
        <authorList>
            <person name="Parey E."/>
            <person name="Louis A."/>
            <person name="Montfort J."/>
            <person name="Bouchez O."/>
            <person name="Roques C."/>
            <person name="Iampietro C."/>
            <person name="Lluch J."/>
            <person name="Castinel A."/>
            <person name="Donnadieu C."/>
            <person name="Desvignes T."/>
            <person name="Floi Bucao C."/>
            <person name="Jouanno E."/>
            <person name="Wen M."/>
            <person name="Mejri S."/>
            <person name="Dirks R."/>
            <person name="Jansen H."/>
            <person name="Henkel C."/>
            <person name="Chen W.J."/>
            <person name="Zahm M."/>
            <person name="Cabau C."/>
            <person name="Klopp C."/>
            <person name="Thompson A.W."/>
            <person name="Robinson-Rechavi M."/>
            <person name="Braasch I."/>
            <person name="Lecointre G."/>
            <person name="Bobe J."/>
            <person name="Postlethwait J.H."/>
            <person name="Berthelot C."/>
            <person name="Roest Crollius H."/>
            <person name="Guiguen Y."/>
        </authorList>
    </citation>
    <scope>NUCLEOTIDE SEQUENCE</scope>
    <source>
        <strain evidence="12">WJC10195</strain>
    </source>
</reference>
<sequence length="416" mass="47339">MQLTCLPSTSSLPGFQSSVAVFVFPVFVCVCCGTSTSSSCRIRGGVITWLPSSCSCPAEAATKFFGYGSRSSGDQSAPTGPTAATPHYPALPCFTSYLPVKPCTPSSRSSSSPAVIRHFGNILALSEERLQHGQSWLLTPLRPDVLTVTPWLAPIVWEGTFDPVLIDNIYKPLNLTIATTVFAVGKYTRFLRDFLETAEQHYMVGFKVHYYVFTDQPEQVPAVTLAPGRKLSITWVPKFNRWQEISLRRMEIIQTAIEERIRKEADYIYCLDVDMKFHNRWGPEVLDTLVAAIHPWFYQLDRKQFSYERRPASKAYVPVDQGDFYYMAAVFGGRIEDVHKLTKTCREHLEEDKNNNLEAVWQEESHLNQYLVYQKPTKLLSPEYLWDDLKGRKPNEIKLIRFSAIIKNKAEVRENA</sequence>
<dbReference type="InterPro" id="IPR029044">
    <property type="entry name" value="Nucleotide-diphossugar_trans"/>
</dbReference>